<dbReference type="OrthoDB" id="7554769at2759"/>
<sequence>EWKTVVSKKNSAATKKDKKGERKTPPSLNANNEPARRRKPPRTAAVTIKVKDESISYAEIIKKARGEISLSELQIENQRIRKGINGSIIIEIAGQDSQQKADTLAQKLTTVLEKEAKISRPTIKAELKISGLDDSVTSTEIEFEVAEAGGCSAGDVRSSEIRWMRNGLGTAWIRCPLEAANKINEKGKLKIGWTIAKVELLKKRPLQCFKCWAFGHIGFSCTSTVNRQGYCYFCGNSGHTSRTCKAESPDCLLCKEKNLKSNHRLGSATC</sequence>
<dbReference type="SMART" id="SM00343">
    <property type="entry name" value="ZnF_C2HC"/>
    <property type="match status" value="2"/>
</dbReference>
<keyword evidence="1" id="KW-0479">Metal-binding</keyword>
<feature type="compositionally biased region" description="Basic and acidic residues" evidence="2">
    <location>
        <begin position="14"/>
        <end position="24"/>
    </location>
</feature>
<dbReference type="OMA" id="SHANEIH"/>
<dbReference type="InterPro" id="IPR001878">
    <property type="entry name" value="Znf_CCHC"/>
</dbReference>
<organism evidence="5">
    <name type="scientific">Camponotus floridanus</name>
    <name type="common">Florida carpenter ant</name>
    <dbReference type="NCBI Taxonomy" id="104421"/>
    <lineage>
        <taxon>Eukaryota</taxon>
        <taxon>Metazoa</taxon>
        <taxon>Ecdysozoa</taxon>
        <taxon>Arthropoda</taxon>
        <taxon>Hexapoda</taxon>
        <taxon>Insecta</taxon>
        <taxon>Pterygota</taxon>
        <taxon>Neoptera</taxon>
        <taxon>Endopterygota</taxon>
        <taxon>Hymenoptera</taxon>
        <taxon>Apocrita</taxon>
        <taxon>Aculeata</taxon>
        <taxon>Formicoidea</taxon>
        <taxon>Formicidae</taxon>
        <taxon>Formicinae</taxon>
        <taxon>Camponotus</taxon>
    </lineage>
</organism>
<evidence type="ECO:0000259" key="3">
    <source>
        <dbReference type="PROSITE" id="PS50158"/>
    </source>
</evidence>
<gene>
    <name evidence="4" type="ORF">EAG_11695</name>
</gene>
<dbReference type="AlphaFoldDB" id="E2ACF3"/>
<dbReference type="InParanoid" id="E2ACF3"/>
<dbReference type="EMBL" id="GL438496">
    <property type="protein sequence ID" value="EFN68884.1"/>
    <property type="molecule type" value="Genomic_DNA"/>
</dbReference>
<dbReference type="GO" id="GO:0003676">
    <property type="term" value="F:nucleic acid binding"/>
    <property type="evidence" value="ECO:0007669"/>
    <property type="project" value="InterPro"/>
</dbReference>
<dbReference type="GO" id="GO:0008270">
    <property type="term" value="F:zinc ion binding"/>
    <property type="evidence" value="ECO:0007669"/>
    <property type="project" value="UniProtKB-KW"/>
</dbReference>
<evidence type="ECO:0000256" key="2">
    <source>
        <dbReference type="SAM" id="MobiDB-lite"/>
    </source>
</evidence>
<dbReference type="Gene3D" id="4.10.60.10">
    <property type="entry name" value="Zinc finger, CCHC-type"/>
    <property type="match status" value="1"/>
</dbReference>
<feature type="domain" description="CCHC-type" evidence="3">
    <location>
        <begin position="231"/>
        <end position="245"/>
    </location>
</feature>
<feature type="region of interest" description="Disordered" evidence="2">
    <location>
        <begin position="1"/>
        <end position="43"/>
    </location>
</feature>
<dbReference type="SUPFAM" id="SSF57756">
    <property type="entry name" value="Retrovirus zinc finger-like domains"/>
    <property type="match status" value="1"/>
</dbReference>
<evidence type="ECO:0000313" key="4">
    <source>
        <dbReference type="EMBL" id="EFN68884.1"/>
    </source>
</evidence>
<reference evidence="4 5" key="1">
    <citation type="journal article" date="2010" name="Science">
        <title>Genomic comparison of the ants Camponotus floridanus and Harpegnathos saltator.</title>
        <authorList>
            <person name="Bonasio R."/>
            <person name="Zhang G."/>
            <person name="Ye C."/>
            <person name="Mutti N.S."/>
            <person name="Fang X."/>
            <person name="Qin N."/>
            <person name="Donahue G."/>
            <person name="Yang P."/>
            <person name="Li Q."/>
            <person name="Li C."/>
            <person name="Zhang P."/>
            <person name="Huang Z."/>
            <person name="Berger S.L."/>
            <person name="Reinberg D."/>
            <person name="Wang J."/>
            <person name="Liebig J."/>
        </authorList>
    </citation>
    <scope>NUCLEOTIDE SEQUENCE [LARGE SCALE GENOMIC DNA]</scope>
    <source>
        <strain evidence="5">C129</strain>
    </source>
</reference>
<feature type="non-terminal residue" evidence="4">
    <location>
        <position position="1"/>
    </location>
</feature>
<protein>
    <recommendedName>
        <fullName evidence="3">CCHC-type domain-containing protein</fullName>
    </recommendedName>
</protein>
<evidence type="ECO:0000313" key="5">
    <source>
        <dbReference type="Proteomes" id="UP000000311"/>
    </source>
</evidence>
<keyword evidence="1" id="KW-0863">Zinc-finger</keyword>
<dbReference type="InterPro" id="IPR036875">
    <property type="entry name" value="Znf_CCHC_sf"/>
</dbReference>
<keyword evidence="1" id="KW-0862">Zinc</keyword>
<keyword evidence="5" id="KW-1185">Reference proteome</keyword>
<dbReference type="Proteomes" id="UP000000311">
    <property type="component" value="Unassembled WGS sequence"/>
</dbReference>
<accession>E2ACF3</accession>
<feature type="non-terminal residue" evidence="4">
    <location>
        <position position="270"/>
    </location>
</feature>
<name>E2ACF3_CAMFO</name>
<dbReference type="PROSITE" id="PS50158">
    <property type="entry name" value="ZF_CCHC"/>
    <property type="match status" value="1"/>
</dbReference>
<evidence type="ECO:0000256" key="1">
    <source>
        <dbReference type="PROSITE-ProRule" id="PRU00047"/>
    </source>
</evidence>
<proteinExistence type="predicted"/>